<organism evidence="2 3">
    <name type="scientific">Microvirga aerophila</name>
    <dbReference type="NCBI Taxonomy" id="670291"/>
    <lineage>
        <taxon>Bacteria</taxon>
        <taxon>Pseudomonadati</taxon>
        <taxon>Pseudomonadota</taxon>
        <taxon>Alphaproteobacteria</taxon>
        <taxon>Hyphomicrobiales</taxon>
        <taxon>Methylobacteriaceae</taxon>
        <taxon>Microvirga</taxon>
    </lineage>
</organism>
<dbReference type="GO" id="GO:0071949">
    <property type="term" value="F:FAD binding"/>
    <property type="evidence" value="ECO:0007669"/>
    <property type="project" value="InterPro"/>
</dbReference>
<evidence type="ECO:0000313" key="3">
    <source>
        <dbReference type="Proteomes" id="UP000321085"/>
    </source>
</evidence>
<dbReference type="SUPFAM" id="SSF54975">
    <property type="entry name" value="Acylphosphatase/BLUF domain-like"/>
    <property type="match status" value="1"/>
</dbReference>
<keyword evidence="3" id="KW-1185">Reference proteome</keyword>
<sequence>MEITLDVDQEASPEICRLIYRSQMAIEGDPRDVTGEIQRILMVSRAWNRRVGISGVLLFNRTRFAQVLEGPPDAVKSLYGHIACDTRHKDVTLLDHVRIAAREFPTWSMGYVETSPEQELRFGSDSLQTGPSEAEAILTLLRLVLHERRLN</sequence>
<dbReference type="GO" id="GO:0009882">
    <property type="term" value="F:blue light photoreceptor activity"/>
    <property type="evidence" value="ECO:0007669"/>
    <property type="project" value="InterPro"/>
</dbReference>
<accession>A0A512C2A0</accession>
<evidence type="ECO:0000313" key="2">
    <source>
        <dbReference type="EMBL" id="GEO18333.1"/>
    </source>
</evidence>
<dbReference type="SMART" id="SM01034">
    <property type="entry name" value="BLUF"/>
    <property type="match status" value="1"/>
</dbReference>
<name>A0A512C2A0_9HYPH</name>
<reference evidence="2 3" key="1">
    <citation type="submission" date="2019-07" db="EMBL/GenBank/DDBJ databases">
        <title>Whole genome shotgun sequence of Microvirga aerophila NBRC 106136.</title>
        <authorList>
            <person name="Hosoyama A."/>
            <person name="Uohara A."/>
            <person name="Ohji S."/>
            <person name="Ichikawa N."/>
        </authorList>
    </citation>
    <scope>NUCLEOTIDE SEQUENCE [LARGE SCALE GENOMIC DNA]</scope>
    <source>
        <strain evidence="2 3">NBRC 106136</strain>
    </source>
</reference>
<gene>
    <name evidence="2" type="ORF">MAE02_60290</name>
</gene>
<dbReference type="Pfam" id="PF04940">
    <property type="entry name" value="BLUF"/>
    <property type="match status" value="1"/>
</dbReference>
<dbReference type="InterPro" id="IPR007024">
    <property type="entry name" value="BLUF_domain"/>
</dbReference>
<evidence type="ECO:0000259" key="1">
    <source>
        <dbReference type="PROSITE" id="PS50925"/>
    </source>
</evidence>
<comment type="caution">
    <text evidence="2">The sequence shown here is derived from an EMBL/GenBank/DDBJ whole genome shotgun (WGS) entry which is preliminary data.</text>
</comment>
<dbReference type="PROSITE" id="PS50925">
    <property type="entry name" value="BLUF"/>
    <property type="match status" value="1"/>
</dbReference>
<dbReference type="Gene3D" id="3.30.70.100">
    <property type="match status" value="1"/>
</dbReference>
<dbReference type="Proteomes" id="UP000321085">
    <property type="component" value="Unassembled WGS sequence"/>
</dbReference>
<feature type="domain" description="BLUF" evidence="1">
    <location>
        <begin position="15"/>
        <end position="110"/>
    </location>
</feature>
<dbReference type="AlphaFoldDB" id="A0A512C2A0"/>
<dbReference type="InterPro" id="IPR036046">
    <property type="entry name" value="Acylphosphatase-like_dom_sf"/>
</dbReference>
<protein>
    <recommendedName>
        <fullName evidence="1">BLUF domain-containing protein</fullName>
    </recommendedName>
</protein>
<dbReference type="EMBL" id="BJYU01000181">
    <property type="protein sequence ID" value="GEO18333.1"/>
    <property type="molecule type" value="Genomic_DNA"/>
</dbReference>
<proteinExistence type="predicted"/>